<dbReference type="InterPro" id="IPR027417">
    <property type="entry name" value="P-loop_NTPase"/>
</dbReference>
<dbReference type="Gene3D" id="3.40.50.300">
    <property type="entry name" value="P-loop containing nucleotide triphosphate hydrolases"/>
    <property type="match status" value="1"/>
</dbReference>
<accession>A0A367ENW2</accession>
<comment type="caution">
    <text evidence="1">The sequence shown here is derived from an EMBL/GenBank/DDBJ whole genome shotgun (WGS) entry which is preliminary data.</text>
</comment>
<gene>
    <name evidence="1" type="ORF">DQ384_38110</name>
</gene>
<reference evidence="1 2" key="1">
    <citation type="submission" date="2018-06" db="EMBL/GenBank/DDBJ databases">
        <title>Sphaerisporangium craniellae sp. nov., isolated from a marine sponge in the South China Sea.</title>
        <authorList>
            <person name="Li L."/>
        </authorList>
    </citation>
    <scope>NUCLEOTIDE SEQUENCE [LARGE SCALE GENOMIC DNA]</scope>
    <source>
        <strain evidence="1 2">CCTCC AA 208026</strain>
    </source>
</reference>
<evidence type="ECO:0000313" key="1">
    <source>
        <dbReference type="EMBL" id="RCG19097.1"/>
    </source>
</evidence>
<proteinExistence type="predicted"/>
<dbReference type="CDD" id="cd02019">
    <property type="entry name" value="NK"/>
    <property type="match status" value="1"/>
</dbReference>
<name>A0A367ENW2_9ACTN</name>
<dbReference type="RefSeq" id="WP_114033752.1">
    <property type="nucleotide sequence ID" value="NZ_QOIL01000034.1"/>
</dbReference>
<dbReference type="Proteomes" id="UP000253094">
    <property type="component" value="Unassembled WGS sequence"/>
</dbReference>
<evidence type="ECO:0008006" key="3">
    <source>
        <dbReference type="Google" id="ProtNLM"/>
    </source>
</evidence>
<dbReference type="EMBL" id="QOIL01000034">
    <property type="protein sequence ID" value="RCG19097.1"/>
    <property type="molecule type" value="Genomic_DNA"/>
</dbReference>
<sequence length="205" mass="22686">MAWVIWVTGPAACGKSTLTRTVVELLTHERPEAAVTVLSDEQLLLEAVAADLGHTHHRHPFGDWRFVADGYLFDEGVRRISDRLADLVAADPDAVAVVELARGGHADGVDVTYRHALDLIDPRLWQHSTVVALAVPWPERCRRNLARIRTSGHGTAAEVMEALYRGADPGEWRRAGITAHVLDGRTHPRELARQILTRARLPATR</sequence>
<evidence type="ECO:0000313" key="2">
    <source>
        <dbReference type="Proteomes" id="UP000253094"/>
    </source>
</evidence>
<organism evidence="1 2">
    <name type="scientific">Sphaerisporangium album</name>
    <dbReference type="NCBI Taxonomy" id="509200"/>
    <lineage>
        <taxon>Bacteria</taxon>
        <taxon>Bacillati</taxon>
        <taxon>Actinomycetota</taxon>
        <taxon>Actinomycetes</taxon>
        <taxon>Streptosporangiales</taxon>
        <taxon>Streptosporangiaceae</taxon>
        <taxon>Sphaerisporangium</taxon>
    </lineage>
</organism>
<dbReference type="AlphaFoldDB" id="A0A367ENW2"/>
<keyword evidence="2" id="KW-1185">Reference proteome</keyword>
<protein>
    <recommendedName>
        <fullName evidence="3">UDP-N-acetylglucosamine kinase</fullName>
    </recommendedName>
</protein>
<dbReference type="SUPFAM" id="SSF52540">
    <property type="entry name" value="P-loop containing nucleoside triphosphate hydrolases"/>
    <property type="match status" value="1"/>
</dbReference>